<name>A0AAE0NX25_9PEZI</name>
<gene>
    <name evidence="2" type="ORF">B0H63DRAFT_98316</name>
</gene>
<feature type="signal peptide" evidence="1">
    <location>
        <begin position="1"/>
        <end position="20"/>
    </location>
</feature>
<sequence>MPSLSLLTALLLPLLPFSRATPMPGPVPAPIPASCPPLPSWKIHNLTVTYSDESYTPGNATFTLTESVSNSSEALGCEVSFNYRGAIQGTPAHPGLNILLLFGIDTAFVTVNQTWPGDCVSDEVPHVSGMSSFVIGLAEVQLQCPDPSFDGMTCSAKDASEANGVVQVIYPDEPEAPALALDGVV</sequence>
<reference evidence="2" key="2">
    <citation type="submission" date="2023-06" db="EMBL/GenBank/DDBJ databases">
        <authorList>
            <consortium name="Lawrence Berkeley National Laboratory"/>
            <person name="Haridas S."/>
            <person name="Hensen N."/>
            <person name="Bonometti L."/>
            <person name="Westerberg I."/>
            <person name="Brannstrom I.O."/>
            <person name="Guillou S."/>
            <person name="Cros-Aarteil S."/>
            <person name="Calhoun S."/>
            <person name="Kuo A."/>
            <person name="Mondo S."/>
            <person name="Pangilinan J."/>
            <person name="Riley R."/>
            <person name="LaButti K."/>
            <person name="Andreopoulos B."/>
            <person name="Lipzen A."/>
            <person name="Chen C."/>
            <person name="Yanf M."/>
            <person name="Daum C."/>
            <person name="Ng V."/>
            <person name="Clum A."/>
            <person name="Steindorff A."/>
            <person name="Ohm R."/>
            <person name="Martin F."/>
            <person name="Silar P."/>
            <person name="Natvig D."/>
            <person name="Lalanne C."/>
            <person name="Gautier V."/>
            <person name="Ament-velasquez S.L."/>
            <person name="Kruys A."/>
            <person name="Hutchinson M.I."/>
            <person name="Powell A.J."/>
            <person name="Barry K."/>
            <person name="Miller A.N."/>
            <person name="Grigoriev I.V."/>
            <person name="Debuchy R."/>
            <person name="Gladieux P."/>
            <person name="Thoren M.H."/>
            <person name="Johannesson H."/>
        </authorList>
    </citation>
    <scope>NUCLEOTIDE SEQUENCE</scope>
    <source>
        <strain evidence="2">CBS 232.78</strain>
    </source>
</reference>
<dbReference type="AlphaFoldDB" id="A0AAE0NX25"/>
<comment type="caution">
    <text evidence="2">The sequence shown here is derived from an EMBL/GenBank/DDBJ whole genome shotgun (WGS) entry which is preliminary data.</text>
</comment>
<proteinExistence type="predicted"/>
<keyword evidence="1" id="KW-0732">Signal</keyword>
<evidence type="ECO:0008006" key="4">
    <source>
        <dbReference type="Google" id="ProtNLM"/>
    </source>
</evidence>
<evidence type="ECO:0000256" key="1">
    <source>
        <dbReference type="SAM" id="SignalP"/>
    </source>
</evidence>
<evidence type="ECO:0000313" key="2">
    <source>
        <dbReference type="EMBL" id="KAK3389388.1"/>
    </source>
</evidence>
<dbReference type="EMBL" id="JAULSW010000002">
    <property type="protein sequence ID" value="KAK3389388.1"/>
    <property type="molecule type" value="Genomic_DNA"/>
</dbReference>
<organism evidence="2 3">
    <name type="scientific">Podospora didyma</name>
    <dbReference type="NCBI Taxonomy" id="330526"/>
    <lineage>
        <taxon>Eukaryota</taxon>
        <taxon>Fungi</taxon>
        <taxon>Dikarya</taxon>
        <taxon>Ascomycota</taxon>
        <taxon>Pezizomycotina</taxon>
        <taxon>Sordariomycetes</taxon>
        <taxon>Sordariomycetidae</taxon>
        <taxon>Sordariales</taxon>
        <taxon>Podosporaceae</taxon>
        <taxon>Podospora</taxon>
    </lineage>
</organism>
<evidence type="ECO:0000313" key="3">
    <source>
        <dbReference type="Proteomes" id="UP001285441"/>
    </source>
</evidence>
<keyword evidence="3" id="KW-1185">Reference proteome</keyword>
<dbReference type="Proteomes" id="UP001285441">
    <property type="component" value="Unassembled WGS sequence"/>
</dbReference>
<feature type="chain" id="PRO_5042013434" description="AA1-like domain-containing protein" evidence="1">
    <location>
        <begin position="21"/>
        <end position="185"/>
    </location>
</feature>
<protein>
    <recommendedName>
        <fullName evidence="4">AA1-like domain-containing protein</fullName>
    </recommendedName>
</protein>
<reference evidence="2" key="1">
    <citation type="journal article" date="2023" name="Mol. Phylogenet. Evol.">
        <title>Genome-scale phylogeny and comparative genomics of the fungal order Sordariales.</title>
        <authorList>
            <person name="Hensen N."/>
            <person name="Bonometti L."/>
            <person name="Westerberg I."/>
            <person name="Brannstrom I.O."/>
            <person name="Guillou S."/>
            <person name="Cros-Aarteil S."/>
            <person name="Calhoun S."/>
            <person name="Haridas S."/>
            <person name="Kuo A."/>
            <person name="Mondo S."/>
            <person name="Pangilinan J."/>
            <person name="Riley R."/>
            <person name="LaButti K."/>
            <person name="Andreopoulos B."/>
            <person name="Lipzen A."/>
            <person name="Chen C."/>
            <person name="Yan M."/>
            <person name="Daum C."/>
            <person name="Ng V."/>
            <person name="Clum A."/>
            <person name="Steindorff A."/>
            <person name="Ohm R.A."/>
            <person name="Martin F."/>
            <person name="Silar P."/>
            <person name="Natvig D.O."/>
            <person name="Lalanne C."/>
            <person name="Gautier V."/>
            <person name="Ament-Velasquez S.L."/>
            <person name="Kruys A."/>
            <person name="Hutchinson M.I."/>
            <person name="Powell A.J."/>
            <person name="Barry K."/>
            <person name="Miller A.N."/>
            <person name="Grigoriev I.V."/>
            <person name="Debuchy R."/>
            <person name="Gladieux P."/>
            <person name="Hiltunen Thoren M."/>
            <person name="Johannesson H."/>
        </authorList>
    </citation>
    <scope>NUCLEOTIDE SEQUENCE</scope>
    <source>
        <strain evidence="2">CBS 232.78</strain>
    </source>
</reference>
<accession>A0AAE0NX25</accession>